<dbReference type="AlphaFoldDB" id="A0A1Y3GAB4"/>
<sequence length="120" mass="12969">MNKKQTNKFSIGVITAGLANIGYQTINNTVGQGEPWTLLIGTIVIILGTTTLIKQKLSPALAGYILIIPTATVSLIGLLLPLTPPPYQWVIPAYYLMTSIMFIGIGYSTYIGIKTILKIT</sequence>
<dbReference type="Proteomes" id="UP000195137">
    <property type="component" value="Unassembled WGS sequence"/>
</dbReference>
<keyword evidence="1" id="KW-0812">Transmembrane</keyword>
<feature type="transmembrane region" description="Helical" evidence="1">
    <location>
        <begin position="94"/>
        <end position="113"/>
    </location>
</feature>
<keyword evidence="1" id="KW-0472">Membrane</keyword>
<feature type="transmembrane region" description="Helical" evidence="1">
    <location>
        <begin position="60"/>
        <end position="82"/>
    </location>
</feature>
<comment type="caution">
    <text evidence="2">The sequence shown here is derived from an EMBL/GenBank/DDBJ whole genome shotgun (WGS) entry which is preliminary data.</text>
</comment>
<keyword evidence="1" id="KW-1133">Transmembrane helix</keyword>
<reference evidence="2 3" key="1">
    <citation type="submission" date="2016-12" db="EMBL/GenBank/DDBJ databases">
        <title>Discovery of methanogenic haloarchaea.</title>
        <authorList>
            <person name="Sorokin D.Y."/>
            <person name="Makarova K.S."/>
            <person name="Abbas B."/>
            <person name="Ferrer M."/>
            <person name="Golyshin P.N."/>
        </authorList>
    </citation>
    <scope>NUCLEOTIDE SEQUENCE [LARGE SCALE GENOMIC DNA]</scope>
    <source>
        <strain evidence="2">AMET1</strain>
    </source>
</reference>
<feature type="transmembrane region" description="Helical" evidence="1">
    <location>
        <begin position="36"/>
        <end position="53"/>
    </location>
</feature>
<evidence type="ECO:0000313" key="3">
    <source>
        <dbReference type="Proteomes" id="UP000195137"/>
    </source>
</evidence>
<proteinExistence type="predicted"/>
<name>A0A1Y3GAB4_9EURY</name>
<accession>A0A1Y3GAB4</accession>
<dbReference type="EMBL" id="MRZU01000004">
    <property type="protein sequence ID" value="OUJ18368.1"/>
    <property type="molecule type" value="Genomic_DNA"/>
</dbReference>
<gene>
    <name evidence="2" type="ORF">AMET1_1281</name>
</gene>
<protein>
    <submittedName>
        <fullName evidence="2">Uncharacterized protein</fullName>
    </submittedName>
</protein>
<keyword evidence="3" id="KW-1185">Reference proteome</keyword>
<evidence type="ECO:0000256" key="1">
    <source>
        <dbReference type="SAM" id="Phobius"/>
    </source>
</evidence>
<evidence type="ECO:0000313" key="2">
    <source>
        <dbReference type="EMBL" id="OUJ18368.1"/>
    </source>
</evidence>
<organism evidence="2 3">
    <name type="scientific">Methanonatronarchaeum thermophilum</name>
    <dbReference type="NCBI Taxonomy" id="1927129"/>
    <lineage>
        <taxon>Archaea</taxon>
        <taxon>Methanobacteriati</taxon>
        <taxon>Methanobacteriota</taxon>
        <taxon>Methanonatronarchaeia</taxon>
        <taxon>Methanonatronarchaeales</taxon>
        <taxon>Methanonatronarchaeaceae</taxon>
        <taxon>Methanonatronarchaeum</taxon>
    </lineage>
</organism>
<dbReference type="RefSeq" id="WP_086637651.1">
    <property type="nucleotide sequence ID" value="NZ_MRZU01000004.1"/>
</dbReference>